<dbReference type="VEuPathDB" id="FungiDB:PSHT_09588"/>
<sequence length="579" mass="64387">MFFSISAKKKQAAFEDFKLCVANIAQQCRFPGRRADFDPDECSNNNSNDPQLKPKSTDDFVLVGNTHNSSSPSTLTRADHTSGFDSGSSLGYFATPGAESTSERNSILMRPDSISSAGNILTGSSELHYQHRDSMDQVLDWNDVSDGAERGTDPHDSEELSTTQFVYIPHNPIQMYKALMDQCLDSDLESMKSLAEDEEVAVFFSAICKRFEEEEIPIIDCVSEALTDVFRVMEELKFDGWATRDSSHIRLIMKRAMSSLFDTLLRRVYEAIESVLESNPTVPTNDDNPQQLPNEIIPFLELTASINTVDEAHLASTPSPNSTHPLQPILPDLHLLVGYTPVDPTRFNDADVLELYRALIEIEKKHNMCNPNEWVQSAIKADTFSPQGNDSHSNSIIDLEDSCCSAVAFIQKLKWSNEFQNAEFMTKLARIISKSIEQYSAIIEQSFVEEVFPKASTDAHRSAIWARARLSCVKLNNVETARVLLDKGYNTIDAGHVARIMHEYEPTGPSGKNVDTSISHLFTVKVVMAEGLAGSHGNAQKMDPFLTLSDEKGNRVGQDQNLHGTTFLLDGVAKAHHLI</sequence>
<dbReference type="Gene3D" id="1.10.357.50">
    <property type="match status" value="1"/>
</dbReference>
<evidence type="ECO:0000256" key="1">
    <source>
        <dbReference type="SAM" id="MobiDB-lite"/>
    </source>
</evidence>
<dbReference type="InterPro" id="IPR010439">
    <property type="entry name" value="MUN_dom"/>
</dbReference>
<comment type="caution">
    <text evidence="3">The sequence shown here is derived from an EMBL/GenBank/DDBJ whole genome shotgun (WGS) entry which is preliminary data.</text>
</comment>
<organism evidence="3 4">
    <name type="scientific">Puccinia striiformis</name>
    <dbReference type="NCBI Taxonomy" id="27350"/>
    <lineage>
        <taxon>Eukaryota</taxon>
        <taxon>Fungi</taxon>
        <taxon>Dikarya</taxon>
        <taxon>Basidiomycota</taxon>
        <taxon>Pucciniomycotina</taxon>
        <taxon>Pucciniomycetes</taxon>
        <taxon>Pucciniales</taxon>
        <taxon>Pucciniaceae</taxon>
        <taxon>Puccinia</taxon>
    </lineage>
</organism>
<dbReference type="VEuPathDB" id="FungiDB:PSTT_13638"/>
<reference evidence="3" key="1">
    <citation type="submission" date="2017-12" db="EMBL/GenBank/DDBJ databases">
        <title>Gene loss provides genomic basis for host adaptation in cereal stripe rust fungi.</title>
        <authorList>
            <person name="Xia C."/>
        </authorList>
    </citation>
    <scope>NUCLEOTIDE SEQUENCE [LARGE SCALE GENOMIC DNA]</scope>
    <source>
        <strain evidence="3">93-210</strain>
    </source>
</reference>
<dbReference type="Pfam" id="PF06292">
    <property type="entry name" value="MUN"/>
    <property type="match status" value="1"/>
</dbReference>
<name>A0A2S4UQV4_9BASI</name>
<evidence type="ECO:0000313" key="3">
    <source>
        <dbReference type="EMBL" id="POV99688.1"/>
    </source>
</evidence>
<protein>
    <recommendedName>
        <fullName evidence="2">MHD1 domain-containing protein</fullName>
    </recommendedName>
</protein>
<dbReference type="InterPro" id="IPR052811">
    <property type="entry name" value="Glucose_resp_signaling"/>
</dbReference>
<evidence type="ECO:0000259" key="2">
    <source>
        <dbReference type="PROSITE" id="PS51258"/>
    </source>
</evidence>
<feature type="region of interest" description="Disordered" evidence="1">
    <location>
        <begin position="38"/>
        <end position="60"/>
    </location>
</feature>
<evidence type="ECO:0000313" key="4">
    <source>
        <dbReference type="Proteomes" id="UP000239156"/>
    </source>
</evidence>
<gene>
    <name evidence="3" type="ORF">PSTT_13638</name>
</gene>
<keyword evidence="4" id="KW-1185">Reference proteome</keyword>
<dbReference type="PROSITE" id="PS51258">
    <property type="entry name" value="MHD1"/>
    <property type="match status" value="1"/>
</dbReference>
<dbReference type="InterPro" id="IPR014770">
    <property type="entry name" value="Munc13_1"/>
</dbReference>
<feature type="domain" description="MHD1" evidence="2">
    <location>
        <begin position="320"/>
        <end position="443"/>
    </location>
</feature>
<accession>A0A2S4UQV4</accession>
<dbReference type="Proteomes" id="UP000239156">
    <property type="component" value="Unassembled WGS sequence"/>
</dbReference>
<dbReference type="PANTHER" id="PTHR47263">
    <property type="entry name" value="ADENYLATE CYCLASE ACTIVATION PROTEIN GIT1"/>
    <property type="match status" value="1"/>
</dbReference>
<proteinExistence type="predicted"/>
<dbReference type="AlphaFoldDB" id="A0A2S4UQV4"/>
<dbReference type="PANTHER" id="PTHR47263:SF1">
    <property type="entry name" value="C2 DOMAIN PROTEIN (AFU_ORTHOLOGUE AFUA_7G02350)"/>
    <property type="match status" value="1"/>
</dbReference>
<dbReference type="EMBL" id="PKSL01000195">
    <property type="protein sequence ID" value="POV99688.1"/>
    <property type="molecule type" value="Genomic_DNA"/>
</dbReference>